<evidence type="ECO:0000256" key="1">
    <source>
        <dbReference type="SAM" id="MobiDB-lite"/>
    </source>
</evidence>
<feature type="compositionally biased region" description="Low complexity" evidence="1">
    <location>
        <begin position="34"/>
        <end position="50"/>
    </location>
</feature>
<evidence type="ECO:0000259" key="2">
    <source>
        <dbReference type="Pfam" id="PF04366"/>
    </source>
</evidence>
<reference evidence="3 4" key="1">
    <citation type="journal article" date="2021" name="Nat. Commun.">
        <title>Genetic determinants of endophytism in the Arabidopsis root mycobiome.</title>
        <authorList>
            <person name="Mesny F."/>
            <person name="Miyauchi S."/>
            <person name="Thiergart T."/>
            <person name="Pickel B."/>
            <person name="Atanasova L."/>
            <person name="Karlsson M."/>
            <person name="Huettel B."/>
            <person name="Barry K.W."/>
            <person name="Haridas S."/>
            <person name="Chen C."/>
            <person name="Bauer D."/>
            <person name="Andreopoulos W."/>
            <person name="Pangilinan J."/>
            <person name="LaButti K."/>
            <person name="Riley R."/>
            <person name="Lipzen A."/>
            <person name="Clum A."/>
            <person name="Drula E."/>
            <person name="Henrissat B."/>
            <person name="Kohler A."/>
            <person name="Grigoriev I.V."/>
            <person name="Martin F.M."/>
            <person name="Hacquard S."/>
        </authorList>
    </citation>
    <scope>NUCLEOTIDE SEQUENCE [LARGE SCALE GENOMIC DNA]</scope>
    <source>
        <strain evidence="3 4">MPI-CAGE-CH-0241</strain>
    </source>
</reference>
<feature type="compositionally biased region" description="Pro residues" evidence="1">
    <location>
        <begin position="51"/>
        <end position="60"/>
    </location>
</feature>
<feature type="region of interest" description="Disordered" evidence="1">
    <location>
        <begin position="534"/>
        <end position="586"/>
    </location>
</feature>
<evidence type="ECO:0000313" key="4">
    <source>
        <dbReference type="Proteomes" id="UP000777438"/>
    </source>
</evidence>
<accession>A0A9P8W3C3</accession>
<feature type="compositionally biased region" description="Polar residues" evidence="1">
    <location>
        <begin position="186"/>
        <end position="205"/>
    </location>
</feature>
<feature type="compositionally biased region" description="Basic and acidic residues" evidence="1">
    <location>
        <begin position="574"/>
        <end position="586"/>
    </location>
</feature>
<feature type="region of interest" description="Disordered" evidence="1">
    <location>
        <begin position="411"/>
        <end position="451"/>
    </location>
</feature>
<feature type="compositionally biased region" description="Low complexity" evidence="1">
    <location>
        <begin position="94"/>
        <end position="104"/>
    </location>
</feature>
<sequence length="586" mass="61871">MSSSEKKPLDQPEGDQQQRGLLPEADYPPPPPQQQQAQYAPPPASEQQQYFPPPPPGPPPHQEEHHDSALPPSYEQGSYVAPTSEKQPIPPAQPATQQPQQQQQGEFPASGSEKQFPPPPPGPPPGQSHPDPLSANPVDTAPAHSTQPPQQQSYTIPQYNPAAPVFAPPPAQPADHTVPEAPVPEASTTTPAVVSGTPSTEQAQPQKKHGWSERFSNLGIKAAAPINSLAHMLGSQSFLPETLDKECEKAASILRTFCKKGVYADPGASGPPTSTDPKAAETNDAIIDPTKNKPKNRVIVTIPPKVISKAVGLAIFTTLRAGFNVSGATGSGILIARLPDGSWGPPSGIQVHSVGGGFSIGLDIYDCVCVINSREALAAFTNTRVGLGTDLAVVAGPYGAGGAVEFGAAMENRPSRKQGEREKETQTQTPAAADQTLKPDQGQLDKKSSRRSLSASAFKPVFSYVKSRGFYAGIQIDGTVVVERKDANAVFYGERVPVDKILKGEVPPQGPSGMWPTGARGLLEALKGAEAGMLAREKSKEREKETPATQATPPVTAAGPSTGTEHPPAYVDDGVQRPEVGDHKYR</sequence>
<dbReference type="Proteomes" id="UP000777438">
    <property type="component" value="Unassembled WGS sequence"/>
</dbReference>
<dbReference type="InterPro" id="IPR007461">
    <property type="entry name" value="Ysc84_actin-binding"/>
</dbReference>
<proteinExistence type="predicted"/>
<dbReference type="GO" id="GO:0035091">
    <property type="term" value="F:phosphatidylinositol binding"/>
    <property type="evidence" value="ECO:0007669"/>
    <property type="project" value="TreeGrafter"/>
</dbReference>
<dbReference type="AlphaFoldDB" id="A0A9P8W3C3"/>
<feature type="compositionally biased region" description="Low complexity" evidence="1">
    <location>
        <begin position="426"/>
        <end position="436"/>
    </location>
</feature>
<feature type="domain" description="Ysc84 actin-binding" evidence="2">
    <location>
        <begin position="352"/>
        <end position="528"/>
    </location>
</feature>
<name>A0A9P8W3C3_9HYPO</name>
<feature type="region of interest" description="Disordered" evidence="1">
    <location>
        <begin position="1"/>
        <end position="210"/>
    </location>
</feature>
<feature type="region of interest" description="Disordered" evidence="1">
    <location>
        <begin position="264"/>
        <end position="290"/>
    </location>
</feature>
<protein>
    <recommendedName>
        <fullName evidence="2">Ysc84 actin-binding domain-containing protein</fullName>
    </recommendedName>
</protein>
<gene>
    <name evidence="3" type="ORF">B0T10DRAFT_57720</name>
</gene>
<feature type="compositionally biased region" description="Basic and acidic residues" evidence="1">
    <location>
        <begin position="535"/>
        <end position="546"/>
    </location>
</feature>
<dbReference type="PANTHER" id="PTHR15629">
    <property type="entry name" value="SH3YL1 PROTEIN"/>
    <property type="match status" value="1"/>
</dbReference>
<dbReference type="OrthoDB" id="10255128at2759"/>
<feature type="compositionally biased region" description="Basic and acidic residues" evidence="1">
    <location>
        <begin position="413"/>
        <end position="425"/>
    </location>
</feature>
<comment type="caution">
    <text evidence="3">The sequence shown here is derived from an EMBL/GenBank/DDBJ whole genome shotgun (WGS) entry which is preliminary data.</text>
</comment>
<organism evidence="3 4">
    <name type="scientific">Thelonectria olida</name>
    <dbReference type="NCBI Taxonomy" id="1576542"/>
    <lineage>
        <taxon>Eukaryota</taxon>
        <taxon>Fungi</taxon>
        <taxon>Dikarya</taxon>
        <taxon>Ascomycota</taxon>
        <taxon>Pezizomycotina</taxon>
        <taxon>Sordariomycetes</taxon>
        <taxon>Hypocreomycetidae</taxon>
        <taxon>Hypocreales</taxon>
        <taxon>Nectriaceae</taxon>
        <taxon>Thelonectria</taxon>
    </lineage>
</organism>
<dbReference type="PANTHER" id="PTHR15629:SF8">
    <property type="entry name" value="DUF500 DOMAIN PROTEIN (AFU_ORTHOLOGUE AFUA_5G07310)"/>
    <property type="match status" value="1"/>
</dbReference>
<feature type="compositionally biased region" description="Polar residues" evidence="1">
    <location>
        <begin position="143"/>
        <end position="158"/>
    </location>
</feature>
<feature type="compositionally biased region" description="Pro residues" evidence="1">
    <location>
        <begin position="116"/>
        <end position="127"/>
    </location>
</feature>
<dbReference type="CDD" id="cd11524">
    <property type="entry name" value="SYLF"/>
    <property type="match status" value="1"/>
</dbReference>
<dbReference type="Pfam" id="PF04366">
    <property type="entry name" value="Ysc84"/>
    <property type="match status" value="1"/>
</dbReference>
<evidence type="ECO:0000313" key="3">
    <source>
        <dbReference type="EMBL" id="KAH6888623.1"/>
    </source>
</evidence>
<feature type="compositionally biased region" description="Basic and acidic residues" evidence="1">
    <location>
        <begin position="1"/>
        <end position="10"/>
    </location>
</feature>
<keyword evidence="4" id="KW-1185">Reference proteome</keyword>
<feature type="compositionally biased region" description="Low complexity" evidence="1">
    <location>
        <begin position="547"/>
        <end position="560"/>
    </location>
</feature>
<dbReference type="InterPro" id="IPR051702">
    <property type="entry name" value="SH3_domain_YSC84-like"/>
</dbReference>
<dbReference type="EMBL" id="JAGPYM010000012">
    <property type="protein sequence ID" value="KAH6888623.1"/>
    <property type="molecule type" value="Genomic_DNA"/>
</dbReference>